<evidence type="ECO:0000313" key="3">
    <source>
        <dbReference type="Proteomes" id="UP000176568"/>
    </source>
</evidence>
<sequence>MKPTKTKSRIYLAIASAVVLLWAGSLVFGLIFAFSYKSDSLNFKSEEIGLEFSYPKIYTLTERHDSYAGAEIHVLTLINASTTVPDMSEGPTAISIIEIPVVDDIDVEQWLRNATISNFNLSPDKTFTPKIIDREDGLAYRYSGLYESDAVAVEHDGKIFLFAVSWMDQNDPMRHDFQELLDSVEFK</sequence>
<dbReference type="EMBL" id="MEXB01000008">
    <property type="protein sequence ID" value="OGC88467.1"/>
    <property type="molecule type" value="Genomic_DNA"/>
</dbReference>
<evidence type="ECO:0000256" key="1">
    <source>
        <dbReference type="SAM" id="Phobius"/>
    </source>
</evidence>
<keyword evidence="1" id="KW-0812">Transmembrane</keyword>
<feature type="transmembrane region" description="Helical" evidence="1">
    <location>
        <begin position="12"/>
        <end position="36"/>
    </location>
</feature>
<reference evidence="2 3" key="1">
    <citation type="journal article" date="2016" name="Nat. Commun.">
        <title>Thousands of microbial genomes shed light on interconnected biogeochemical processes in an aquifer system.</title>
        <authorList>
            <person name="Anantharaman K."/>
            <person name="Brown C.T."/>
            <person name="Hug L.A."/>
            <person name="Sharon I."/>
            <person name="Castelle C.J."/>
            <person name="Probst A.J."/>
            <person name="Thomas B.C."/>
            <person name="Singh A."/>
            <person name="Wilkins M.J."/>
            <person name="Karaoz U."/>
            <person name="Brodie E.L."/>
            <person name="Williams K.H."/>
            <person name="Hubbard S.S."/>
            <person name="Banfield J.F."/>
        </authorList>
    </citation>
    <scope>NUCLEOTIDE SEQUENCE [LARGE SCALE GENOMIC DNA]</scope>
</reference>
<gene>
    <name evidence="2" type="ORF">A2419_01855</name>
</gene>
<evidence type="ECO:0000313" key="2">
    <source>
        <dbReference type="EMBL" id="OGC88467.1"/>
    </source>
</evidence>
<protein>
    <recommendedName>
        <fullName evidence="4">PsbP C-terminal domain-containing protein</fullName>
    </recommendedName>
</protein>
<dbReference type="AlphaFoldDB" id="A0A1F4Y3C2"/>
<proteinExistence type="predicted"/>
<organism evidence="2 3">
    <name type="scientific">Candidatus Adlerbacteria bacterium RIFOXYC1_FULL_48_26</name>
    <dbReference type="NCBI Taxonomy" id="1797247"/>
    <lineage>
        <taxon>Bacteria</taxon>
        <taxon>Candidatus Adleribacteriota</taxon>
    </lineage>
</organism>
<accession>A0A1F4Y3C2</accession>
<keyword evidence="1" id="KW-1133">Transmembrane helix</keyword>
<dbReference type="STRING" id="1797247.A2419_01855"/>
<name>A0A1F4Y3C2_9BACT</name>
<keyword evidence="1" id="KW-0472">Membrane</keyword>
<evidence type="ECO:0008006" key="4">
    <source>
        <dbReference type="Google" id="ProtNLM"/>
    </source>
</evidence>
<dbReference type="Proteomes" id="UP000176568">
    <property type="component" value="Unassembled WGS sequence"/>
</dbReference>
<comment type="caution">
    <text evidence="2">The sequence shown here is derived from an EMBL/GenBank/DDBJ whole genome shotgun (WGS) entry which is preliminary data.</text>
</comment>